<gene>
    <name evidence="2" type="ORF">RNC47_05300</name>
</gene>
<organism evidence="2 3">
    <name type="scientific">Streptomyces millisiae</name>
    <dbReference type="NCBI Taxonomy" id="3075542"/>
    <lineage>
        <taxon>Bacteria</taxon>
        <taxon>Bacillati</taxon>
        <taxon>Actinomycetota</taxon>
        <taxon>Actinomycetes</taxon>
        <taxon>Kitasatosporales</taxon>
        <taxon>Streptomycetaceae</taxon>
        <taxon>Streptomyces</taxon>
    </lineage>
</organism>
<feature type="domain" description="Trypsin-co-occurring" evidence="1">
    <location>
        <begin position="12"/>
        <end position="104"/>
    </location>
</feature>
<evidence type="ECO:0000313" key="3">
    <source>
        <dbReference type="Proteomes" id="UP001183420"/>
    </source>
</evidence>
<accession>A0ABU2LJK2</accession>
<proteinExistence type="predicted"/>
<name>A0ABU2LJK2_9ACTN</name>
<dbReference type="RefSeq" id="WP_311595923.1">
    <property type="nucleotide sequence ID" value="NZ_JAVREM010000003.1"/>
</dbReference>
<sequence>MVNRVIPVRVGETELLVEAVPLAGSEPTSRLGDAGDQVIDAFGRAFDAVVEIASSAAGAITRLGQRGARPEQLQVEFGLKFSAQGNVIVAGASGEATLLLRVTYDASRTDTSGTAAGA</sequence>
<dbReference type="Proteomes" id="UP001183420">
    <property type="component" value="Unassembled WGS sequence"/>
</dbReference>
<evidence type="ECO:0000313" key="2">
    <source>
        <dbReference type="EMBL" id="MDT0317759.1"/>
    </source>
</evidence>
<dbReference type="EMBL" id="JAVREM010000003">
    <property type="protein sequence ID" value="MDT0317759.1"/>
    <property type="molecule type" value="Genomic_DNA"/>
</dbReference>
<dbReference type="InterPro" id="IPR045794">
    <property type="entry name" value="Trypco1"/>
</dbReference>
<dbReference type="NCBIfam" id="NF041216">
    <property type="entry name" value="CU044_2847_fam"/>
    <property type="match status" value="1"/>
</dbReference>
<comment type="caution">
    <text evidence="2">The sequence shown here is derived from an EMBL/GenBank/DDBJ whole genome shotgun (WGS) entry which is preliminary data.</text>
</comment>
<keyword evidence="3" id="KW-1185">Reference proteome</keyword>
<reference evidence="3" key="1">
    <citation type="submission" date="2023-07" db="EMBL/GenBank/DDBJ databases">
        <title>30 novel species of actinomycetes from the DSMZ collection.</title>
        <authorList>
            <person name="Nouioui I."/>
        </authorList>
    </citation>
    <scope>NUCLEOTIDE SEQUENCE [LARGE SCALE GENOMIC DNA]</scope>
    <source>
        <strain evidence="3">DSM 44918</strain>
    </source>
</reference>
<protein>
    <submittedName>
        <fullName evidence="2">CU044_2847 family protein</fullName>
    </submittedName>
</protein>
<dbReference type="Pfam" id="PF19493">
    <property type="entry name" value="Trypco1"/>
    <property type="match status" value="1"/>
</dbReference>
<evidence type="ECO:0000259" key="1">
    <source>
        <dbReference type="Pfam" id="PF19493"/>
    </source>
</evidence>